<dbReference type="EMBL" id="PCDP01000053">
    <property type="protein sequence ID" value="PZM10172.1"/>
    <property type="molecule type" value="Genomic_DNA"/>
</dbReference>
<protein>
    <submittedName>
        <fullName evidence="1">Uncharacterized protein</fullName>
    </submittedName>
</protein>
<dbReference type="OrthoDB" id="1007707at2"/>
<keyword evidence="2" id="KW-1185">Reference proteome</keyword>
<accession>A0A2W4C9U4</accession>
<dbReference type="Proteomes" id="UP000248925">
    <property type="component" value="Unassembled WGS sequence"/>
</dbReference>
<gene>
    <name evidence="1" type="ORF">CPY51_23725</name>
</gene>
<dbReference type="RefSeq" id="WP_111162708.1">
    <property type="nucleotide sequence ID" value="NZ_PCDP01000053.1"/>
</dbReference>
<evidence type="ECO:0000313" key="2">
    <source>
        <dbReference type="Proteomes" id="UP000248925"/>
    </source>
</evidence>
<organism evidence="1 2">
    <name type="scientific">Rhizobium tubonense</name>
    <dbReference type="NCBI Taxonomy" id="484088"/>
    <lineage>
        <taxon>Bacteria</taxon>
        <taxon>Pseudomonadati</taxon>
        <taxon>Pseudomonadota</taxon>
        <taxon>Alphaproteobacteria</taxon>
        <taxon>Hyphomicrobiales</taxon>
        <taxon>Rhizobiaceae</taxon>
        <taxon>Rhizobium/Agrobacterium group</taxon>
        <taxon>Rhizobium</taxon>
    </lineage>
</organism>
<comment type="caution">
    <text evidence="1">The sequence shown here is derived from an EMBL/GenBank/DDBJ whole genome shotgun (WGS) entry which is preliminary data.</text>
</comment>
<proteinExistence type="predicted"/>
<name>A0A2W4C9U4_9HYPH</name>
<reference evidence="1 2" key="1">
    <citation type="journal article" date="2018" name="Sci. Rep.">
        <title>Rhizobium tumorigenes sp. nov., a novel plant tumorigenic bacterium isolated from cane gall tumors on thornless blackberry.</title>
        <authorList>
            <person name="Kuzmanovi N."/>
            <person name="Smalla K."/>
            <person name="Gronow S."/>
            <person name="PuBawska J."/>
        </authorList>
    </citation>
    <scope>NUCLEOTIDE SEQUENCE [LARGE SCALE GENOMIC DNA]</scope>
    <source>
        <strain evidence="1 2">CCBAU 85046</strain>
    </source>
</reference>
<sequence length="91" mass="10528">MNASRRRQIEKLILAVTKMSKYMDDLAYEITSIIDEEEQALDAMPEAFREGENAVNSERALEVLRTAQDHVERIVNDLFEPAEYLREAVAR</sequence>
<evidence type="ECO:0000313" key="1">
    <source>
        <dbReference type="EMBL" id="PZM10172.1"/>
    </source>
</evidence>
<dbReference type="AlphaFoldDB" id="A0A2W4C9U4"/>